<dbReference type="STRING" id="1519643.SAMN06295933_0400"/>
<feature type="transmembrane region" description="Helical" evidence="1">
    <location>
        <begin position="169"/>
        <end position="194"/>
    </location>
</feature>
<dbReference type="RefSeq" id="WP_085097539.1">
    <property type="nucleotide sequence ID" value="NZ_FWZU01000001.1"/>
</dbReference>
<feature type="transmembrane region" description="Helical" evidence="1">
    <location>
        <begin position="323"/>
        <end position="342"/>
    </location>
</feature>
<feature type="transmembrane region" description="Helical" evidence="1">
    <location>
        <begin position="240"/>
        <end position="258"/>
    </location>
</feature>
<keyword evidence="1" id="KW-1133">Transmembrane helix</keyword>
<sequence>MAGVNCKQVSSAIKGCTVLAAVAMPGVYRLILFVVVENLFGMAELGRFANDVSIVSLIGFFTAVGWAGMVMIRVPQNSGIAKLRILFSIGRFSFLWLLPSIPLIFLLDKLDIIYNPLLSSVLLVGWTFFMLFRKFFIAIKKYDFLLLAEIILLTCTVVTLIVFKNIPEIVPYLAFAIPCLVMSFLGGIVAFVIVRKGGKVFSNHVQGIARTGFEFGLNNFVGGGKTLALTPLVVHLAGENYGGLLGLLSSLLGIMVLFPRTLSQYHFPDLARFIQNADYASFRAHLSLFRKQIYFSISGICLLSIIAWAVLGYTPYAARVDMPGASIVFYVMLLALAVDQVVIPEANSLMVRELSTIMLTVNIGASILFAVLLVGPFFFKCGPLVSLYMILGAYFVSNVVRSTWLAKLSGDNLPK</sequence>
<accession>A0A1X7C697</accession>
<name>A0A1X7C697_9BACT</name>
<feature type="transmembrane region" description="Helical" evidence="1">
    <location>
        <begin position="113"/>
        <end position="132"/>
    </location>
</feature>
<gene>
    <name evidence="2" type="ORF">SAMN06295933_0400</name>
</gene>
<evidence type="ECO:0000313" key="3">
    <source>
        <dbReference type="Proteomes" id="UP000192906"/>
    </source>
</evidence>
<feature type="transmembrane region" description="Helical" evidence="1">
    <location>
        <begin position="293"/>
        <end position="311"/>
    </location>
</feature>
<feature type="transmembrane region" description="Helical" evidence="1">
    <location>
        <begin position="385"/>
        <end position="406"/>
    </location>
</feature>
<dbReference type="Proteomes" id="UP000192906">
    <property type="component" value="Unassembled WGS sequence"/>
</dbReference>
<organism evidence="2 3">
    <name type="scientific">Desulfovibrio gilichinskyi</name>
    <dbReference type="NCBI Taxonomy" id="1519643"/>
    <lineage>
        <taxon>Bacteria</taxon>
        <taxon>Pseudomonadati</taxon>
        <taxon>Thermodesulfobacteriota</taxon>
        <taxon>Desulfovibrionia</taxon>
        <taxon>Desulfovibrionales</taxon>
        <taxon>Desulfovibrionaceae</taxon>
        <taxon>Desulfovibrio</taxon>
    </lineage>
</organism>
<reference evidence="3" key="1">
    <citation type="submission" date="2017-04" db="EMBL/GenBank/DDBJ databases">
        <authorList>
            <person name="Varghese N."/>
            <person name="Submissions S."/>
        </authorList>
    </citation>
    <scope>NUCLEOTIDE SEQUENCE [LARGE SCALE GENOMIC DNA]</scope>
    <source>
        <strain evidence="3">K3S</strain>
    </source>
</reference>
<dbReference type="EMBL" id="FWZU01000001">
    <property type="protein sequence ID" value="SME90744.1"/>
    <property type="molecule type" value="Genomic_DNA"/>
</dbReference>
<dbReference type="OrthoDB" id="7069365at2"/>
<keyword evidence="1" id="KW-0812">Transmembrane</keyword>
<feature type="transmembrane region" description="Helical" evidence="1">
    <location>
        <begin position="215"/>
        <end position="234"/>
    </location>
</feature>
<protein>
    <recommendedName>
        <fullName evidence="4">Membrane protein involved in the export of O-antigen and teichoic acid</fullName>
    </recommendedName>
</protein>
<feature type="transmembrane region" description="Helical" evidence="1">
    <location>
        <begin position="144"/>
        <end position="163"/>
    </location>
</feature>
<feature type="transmembrane region" description="Helical" evidence="1">
    <location>
        <begin position="354"/>
        <end position="379"/>
    </location>
</feature>
<feature type="transmembrane region" description="Helical" evidence="1">
    <location>
        <begin position="86"/>
        <end position="107"/>
    </location>
</feature>
<evidence type="ECO:0000313" key="2">
    <source>
        <dbReference type="EMBL" id="SME90744.1"/>
    </source>
</evidence>
<keyword evidence="1" id="KW-0472">Membrane</keyword>
<feature type="transmembrane region" description="Helical" evidence="1">
    <location>
        <begin position="12"/>
        <end position="34"/>
    </location>
</feature>
<evidence type="ECO:0000256" key="1">
    <source>
        <dbReference type="SAM" id="Phobius"/>
    </source>
</evidence>
<feature type="transmembrane region" description="Helical" evidence="1">
    <location>
        <begin position="54"/>
        <end position="74"/>
    </location>
</feature>
<dbReference type="AlphaFoldDB" id="A0A1X7C697"/>
<proteinExistence type="predicted"/>
<keyword evidence="3" id="KW-1185">Reference proteome</keyword>
<evidence type="ECO:0008006" key="4">
    <source>
        <dbReference type="Google" id="ProtNLM"/>
    </source>
</evidence>